<dbReference type="Gene3D" id="1.10.150.520">
    <property type="match status" value="1"/>
</dbReference>
<reference evidence="1" key="1">
    <citation type="submission" date="2018-06" db="EMBL/GenBank/DDBJ databases">
        <authorList>
            <person name="Zhirakovskaya E."/>
        </authorList>
    </citation>
    <scope>NUCLEOTIDE SEQUENCE</scope>
</reference>
<dbReference type="EMBL" id="UOEV01000024">
    <property type="protein sequence ID" value="VAW32143.1"/>
    <property type="molecule type" value="Genomic_DNA"/>
</dbReference>
<evidence type="ECO:0008006" key="2">
    <source>
        <dbReference type="Google" id="ProtNLM"/>
    </source>
</evidence>
<dbReference type="CDD" id="cd01427">
    <property type="entry name" value="HAD_like"/>
    <property type="match status" value="1"/>
</dbReference>
<dbReference type="SUPFAM" id="SSF56784">
    <property type="entry name" value="HAD-like"/>
    <property type="match status" value="1"/>
</dbReference>
<dbReference type="AlphaFoldDB" id="A0A3B0UVE7"/>
<protein>
    <recommendedName>
        <fullName evidence="2">FMN hydrolase 5-Amino-6-(5'-phosphoribitylamino)uracil phosphatase</fullName>
    </recommendedName>
</protein>
<name>A0A3B0UVE7_9ZZZZ</name>
<dbReference type="Gene3D" id="3.40.50.1000">
    <property type="entry name" value="HAD superfamily/HAD-like"/>
    <property type="match status" value="1"/>
</dbReference>
<gene>
    <name evidence="1" type="ORF">MNBD_CPR01-52</name>
</gene>
<organism evidence="1">
    <name type="scientific">hydrothermal vent metagenome</name>
    <dbReference type="NCBI Taxonomy" id="652676"/>
    <lineage>
        <taxon>unclassified sequences</taxon>
        <taxon>metagenomes</taxon>
        <taxon>ecological metagenomes</taxon>
    </lineage>
</organism>
<dbReference type="InterPro" id="IPR023214">
    <property type="entry name" value="HAD_sf"/>
</dbReference>
<dbReference type="InterPro" id="IPR036412">
    <property type="entry name" value="HAD-like_sf"/>
</dbReference>
<evidence type="ECO:0000313" key="1">
    <source>
        <dbReference type="EMBL" id="VAW32143.1"/>
    </source>
</evidence>
<accession>A0A3B0UVE7</accession>
<dbReference type="Pfam" id="PF13419">
    <property type="entry name" value="HAD_2"/>
    <property type="match status" value="1"/>
</dbReference>
<sequence>MENLNFHVIGFDLDQTLYPKSKKIDEKIQSYLYEKIAENKKITLPKAQSLFDERYQNGSGTSGGQTLRDIGIANGSEIIQEALENADISSMLIPDKNVNHLISHIVSKYKNVDLITGSNLNQTHIKLDALDIPLKTFSHIITADDGSKSNGDNFKKWLSLYPNYNPKQFLYIGDRARLDCNIPSALGIHTALVYVKEVDEKLSCAQYHSLVDALQDL</sequence>
<proteinExistence type="predicted"/>
<dbReference type="InterPro" id="IPR041492">
    <property type="entry name" value="HAD_2"/>
</dbReference>